<evidence type="ECO:0000256" key="8">
    <source>
        <dbReference type="ARBA" id="ARBA00023125"/>
    </source>
</evidence>
<feature type="domain" description="C2H2-type" evidence="13">
    <location>
        <begin position="83"/>
        <end position="110"/>
    </location>
</feature>
<dbReference type="GO" id="GO:0000122">
    <property type="term" value="P:negative regulation of transcription by RNA polymerase II"/>
    <property type="evidence" value="ECO:0007669"/>
    <property type="project" value="UniProtKB-ARBA"/>
</dbReference>
<feature type="domain" description="C2H2-type" evidence="13">
    <location>
        <begin position="168"/>
        <end position="195"/>
    </location>
</feature>
<feature type="region of interest" description="Disordered" evidence="12">
    <location>
        <begin position="53"/>
        <end position="80"/>
    </location>
</feature>
<feature type="region of interest" description="Disordered" evidence="12">
    <location>
        <begin position="213"/>
        <end position="286"/>
    </location>
</feature>
<evidence type="ECO:0000313" key="14">
    <source>
        <dbReference type="Proteomes" id="UP000504606"/>
    </source>
</evidence>
<dbReference type="GO" id="GO:0008270">
    <property type="term" value="F:zinc ion binding"/>
    <property type="evidence" value="ECO:0007669"/>
    <property type="project" value="UniProtKB-KW"/>
</dbReference>
<keyword evidence="4" id="KW-0677">Repeat</keyword>
<evidence type="ECO:0000256" key="1">
    <source>
        <dbReference type="ARBA" id="ARBA00003767"/>
    </source>
</evidence>
<keyword evidence="6" id="KW-0862">Zinc</keyword>
<dbReference type="PROSITE" id="PS00028">
    <property type="entry name" value="ZINC_FINGER_C2H2_1"/>
    <property type="match status" value="5"/>
</dbReference>
<dbReference type="InterPro" id="IPR036236">
    <property type="entry name" value="Znf_C2H2_sf"/>
</dbReference>
<dbReference type="GO" id="GO:0000981">
    <property type="term" value="F:DNA-binding transcription factor activity, RNA polymerase II-specific"/>
    <property type="evidence" value="ECO:0007669"/>
    <property type="project" value="TreeGrafter"/>
</dbReference>
<dbReference type="FunFam" id="3.30.160.60:FF:001927">
    <property type="entry name" value="Zinc finger protein 1184"/>
    <property type="match status" value="1"/>
</dbReference>
<proteinExistence type="predicted"/>
<dbReference type="Pfam" id="PF00096">
    <property type="entry name" value="zf-C2H2"/>
    <property type="match status" value="4"/>
</dbReference>
<accession>A0A9C6XUB9</accession>
<evidence type="ECO:0000256" key="10">
    <source>
        <dbReference type="ARBA" id="ARBA00023242"/>
    </source>
</evidence>
<feature type="region of interest" description="Disordered" evidence="12">
    <location>
        <begin position="306"/>
        <end position="329"/>
    </location>
</feature>
<feature type="non-terminal residue" evidence="15">
    <location>
        <position position="329"/>
    </location>
</feature>
<dbReference type="Proteomes" id="UP000504606">
    <property type="component" value="Unplaced"/>
</dbReference>
<dbReference type="GeneID" id="113202864"/>
<evidence type="ECO:0000256" key="6">
    <source>
        <dbReference type="ARBA" id="ARBA00022833"/>
    </source>
</evidence>
<dbReference type="FunFam" id="3.30.160.60:FF:000100">
    <property type="entry name" value="Zinc finger 45-like"/>
    <property type="match status" value="2"/>
</dbReference>
<dbReference type="PANTHER" id="PTHR23235:SF120">
    <property type="entry name" value="KRUPPEL-LIKE FACTOR 15"/>
    <property type="match status" value="1"/>
</dbReference>
<dbReference type="PANTHER" id="PTHR23235">
    <property type="entry name" value="KRUEPPEL-LIKE TRANSCRIPTION FACTOR"/>
    <property type="match status" value="1"/>
</dbReference>
<dbReference type="GO" id="GO:0005634">
    <property type="term" value="C:nucleus"/>
    <property type="evidence" value="ECO:0007669"/>
    <property type="project" value="UniProtKB-SubCell"/>
</dbReference>
<keyword evidence="8" id="KW-0238">DNA-binding</keyword>
<feature type="non-terminal residue" evidence="15">
    <location>
        <position position="1"/>
    </location>
</feature>
<organism evidence="14 15">
    <name type="scientific">Frankliniella occidentalis</name>
    <name type="common">Western flower thrips</name>
    <name type="synonym">Euthrips occidentalis</name>
    <dbReference type="NCBI Taxonomy" id="133901"/>
    <lineage>
        <taxon>Eukaryota</taxon>
        <taxon>Metazoa</taxon>
        <taxon>Ecdysozoa</taxon>
        <taxon>Arthropoda</taxon>
        <taxon>Hexapoda</taxon>
        <taxon>Insecta</taxon>
        <taxon>Pterygota</taxon>
        <taxon>Neoptera</taxon>
        <taxon>Paraneoptera</taxon>
        <taxon>Thysanoptera</taxon>
        <taxon>Terebrantia</taxon>
        <taxon>Thripoidea</taxon>
        <taxon>Thripidae</taxon>
        <taxon>Frankliniella</taxon>
    </lineage>
</organism>
<evidence type="ECO:0000256" key="9">
    <source>
        <dbReference type="ARBA" id="ARBA00023163"/>
    </source>
</evidence>
<evidence type="ECO:0000256" key="5">
    <source>
        <dbReference type="ARBA" id="ARBA00022771"/>
    </source>
</evidence>
<keyword evidence="10" id="KW-0539">Nucleus</keyword>
<dbReference type="KEGG" id="foc:113202864"/>
<comment type="function">
    <text evidence="1">May be involved in transcriptional regulation.</text>
</comment>
<dbReference type="SMART" id="SM00355">
    <property type="entry name" value="ZnF_C2H2"/>
    <property type="match status" value="5"/>
</dbReference>
<evidence type="ECO:0000256" key="11">
    <source>
        <dbReference type="PROSITE-ProRule" id="PRU00042"/>
    </source>
</evidence>
<dbReference type="SUPFAM" id="SSF57667">
    <property type="entry name" value="beta-beta-alpha zinc fingers"/>
    <property type="match status" value="4"/>
</dbReference>
<keyword evidence="9" id="KW-0804">Transcription</keyword>
<dbReference type="AlphaFoldDB" id="A0A9C6XUB9"/>
<dbReference type="GO" id="GO:0000978">
    <property type="term" value="F:RNA polymerase II cis-regulatory region sequence-specific DNA binding"/>
    <property type="evidence" value="ECO:0007669"/>
    <property type="project" value="TreeGrafter"/>
</dbReference>
<dbReference type="Gene3D" id="3.30.160.60">
    <property type="entry name" value="Classic Zinc Finger"/>
    <property type="match status" value="5"/>
</dbReference>
<protein>
    <submittedName>
        <fullName evidence="15">Gastrula zinc finger protein XlCGF7.1-like</fullName>
    </submittedName>
</protein>
<keyword evidence="14" id="KW-1185">Reference proteome</keyword>
<name>A0A9C6XUB9_FRAOC</name>
<dbReference type="FunFam" id="3.30.160.60:FF:000097">
    <property type="entry name" value="Zinc finger protein"/>
    <property type="match status" value="1"/>
</dbReference>
<feature type="domain" description="C2H2-type" evidence="13">
    <location>
        <begin position="286"/>
        <end position="313"/>
    </location>
</feature>
<evidence type="ECO:0000259" key="13">
    <source>
        <dbReference type="PROSITE" id="PS50157"/>
    </source>
</evidence>
<evidence type="ECO:0000256" key="7">
    <source>
        <dbReference type="ARBA" id="ARBA00023015"/>
    </source>
</evidence>
<feature type="domain" description="C2H2-type" evidence="13">
    <location>
        <begin position="140"/>
        <end position="167"/>
    </location>
</feature>
<feature type="compositionally biased region" description="Low complexity" evidence="12">
    <location>
        <begin position="56"/>
        <end position="67"/>
    </location>
</feature>
<evidence type="ECO:0000256" key="12">
    <source>
        <dbReference type="SAM" id="MobiDB-lite"/>
    </source>
</evidence>
<dbReference type="FunFam" id="3.30.160.60:FF:001465">
    <property type="entry name" value="Zinc finger protein 560"/>
    <property type="match status" value="1"/>
</dbReference>
<dbReference type="OrthoDB" id="6077919at2759"/>
<dbReference type="Pfam" id="PF13912">
    <property type="entry name" value="zf-C2H2_6"/>
    <property type="match status" value="1"/>
</dbReference>
<feature type="compositionally biased region" description="Basic and acidic residues" evidence="12">
    <location>
        <begin position="262"/>
        <end position="286"/>
    </location>
</feature>
<dbReference type="InterPro" id="IPR013087">
    <property type="entry name" value="Znf_C2H2_type"/>
</dbReference>
<sequence length="329" mass="34997">ALGARKLRILDSKQTSETWAAAAPRLPKSVVSRTTHKEPGLLSDAFLSAVAPPPLAGAAGARGQQAQHGEDRGQQDAAGEAPHRCATCGAAFRRAALLQAHIRTHAADKLDSGEHCSDSSSADNADLRRHAGTHTDDRPFRCLTCGKGFTRSTILRKHMMTHTGEKPYKCRTCGKRFAHYTSLRGHMMTHTGEKPFSCQTCGKHFSESSNLRKHVAAHEPRTAAAARHPKRAVRSKTHEPGPQDHVSLAAAEPPPAGAAGARGKEAQDGEDRGQKDAAGEASEAPHRCATCGAGFRRAALLRAHMRTHATGTAPEPRTSELKGTSGTNP</sequence>
<evidence type="ECO:0000256" key="2">
    <source>
        <dbReference type="ARBA" id="ARBA00004123"/>
    </source>
</evidence>
<feature type="domain" description="C2H2-type" evidence="13">
    <location>
        <begin position="196"/>
        <end position="223"/>
    </location>
</feature>
<keyword evidence="3" id="KW-0479">Metal-binding</keyword>
<evidence type="ECO:0000256" key="3">
    <source>
        <dbReference type="ARBA" id="ARBA00022723"/>
    </source>
</evidence>
<keyword evidence="7" id="KW-0805">Transcription regulation</keyword>
<reference evidence="15" key="1">
    <citation type="submission" date="2025-08" db="UniProtKB">
        <authorList>
            <consortium name="RefSeq"/>
        </authorList>
    </citation>
    <scope>IDENTIFICATION</scope>
    <source>
        <tissue evidence="15">Whole organism</tissue>
    </source>
</reference>
<dbReference type="PROSITE" id="PS50157">
    <property type="entry name" value="ZINC_FINGER_C2H2_2"/>
    <property type="match status" value="5"/>
</dbReference>
<dbReference type="RefSeq" id="XP_052131280.1">
    <property type="nucleotide sequence ID" value="XM_052275320.1"/>
</dbReference>
<gene>
    <name evidence="15" type="primary">LOC113202864</name>
</gene>
<comment type="subcellular location">
    <subcellularLocation>
        <location evidence="2">Nucleus</location>
    </subcellularLocation>
</comment>
<evidence type="ECO:0000256" key="4">
    <source>
        <dbReference type="ARBA" id="ARBA00022737"/>
    </source>
</evidence>
<keyword evidence="5 11" id="KW-0863">Zinc-finger</keyword>
<evidence type="ECO:0000313" key="15">
    <source>
        <dbReference type="RefSeq" id="XP_052131280.1"/>
    </source>
</evidence>